<feature type="non-terminal residue" evidence="2">
    <location>
        <position position="66"/>
    </location>
</feature>
<proteinExistence type="predicted"/>
<gene>
    <name evidence="2" type="ORF">OCBIM_22018419mg</name>
</gene>
<feature type="compositionally biased region" description="Pro residues" evidence="1">
    <location>
        <begin position="42"/>
        <end position="66"/>
    </location>
</feature>
<dbReference type="EMBL" id="KQ430684">
    <property type="protein sequence ID" value="KOF63799.1"/>
    <property type="molecule type" value="Genomic_DNA"/>
</dbReference>
<name>A0A0L8FIX5_OCTBM</name>
<protein>
    <submittedName>
        <fullName evidence="2">Uncharacterized protein</fullName>
    </submittedName>
</protein>
<evidence type="ECO:0000313" key="2">
    <source>
        <dbReference type="EMBL" id="KOF63799.1"/>
    </source>
</evidence>
<dbReference type="AlphaFoldDB" id="A0A0L8FIX5"/>
<sequence>PSPIPPAPPRPSPGSSRLVKGSLLRCGHSGHTQSIEGFRLPTPCPRPSPFPPCPTGPPPIPALPNS</sequence>
<organism evidence="2">
    <name type="scientific">Octopus bimaculoides</name>
    <name type="common">California two-spotted octopus</name>
    <dbReference type="NCBI Taxonomy" id="37653"/>
    <lineage>
        <taxon>Eukaryota</taxon>
        <taxon>Metazoa</taxon>
        <taxon>Spiralia</taxon>
        <taxon>Lophotrochozoa</taxon>
        <taxon>Mollusca</taxon>
        <taxon>Cephalopoda</taxon>
        <taxon>Coleoidea</taxon>
        <taxon>Octopodiformes</taxon>
        <taxon>Octopoda</taxon>
        <taxon>Incirrata</taxon>
        <taxon>Octopodidae</taxon>
        <taxon>Octopus</taxon>
    </lineage>
</organism>
<feature type="non-terminal residue" evidence="2">
    <location>
        <position position="1"/>
    </location>
</feature>
<accession>A0A0L8FIX5</accession>
<feature type="compositionally biased region" description="Pro residues" evidence="1">
    <location>
        <begin position="1"/>
        <end position="12"/>
    </location>
</feature>
<feature type="region of interest" description="Disordered" evidence="1">
    <location>
        <begin position="1"/>
        <end position="66"/>
    </location>
</feature>
<reference evidence="2" key="1">
    <citation type="submission" date="2015-07" db="EMBL/GenBank/DDBJ databases">
        <title>MeaNS - Measles Nucleotide Surveillance Program.</title>
        <authorList>
            <person name="Tran T."/>
            <person name="Druce J."/>
        </authorList>
    </citation>
    <scope>NUCLEOTIDE SEQUENCE</scope>
    <source>
        <strain evidence="2">UCB-OBI-ISO-001</strain>
        <tissue evidence="2">Gonad</tissue>
    </source>
</reference>
<evidence type="ECO:0000256" key="1">
    <source>
        <dbReference type="SAM" id="MobiDB-lite"/>
    </source>
</evidence>